<evidence type="ECO:0000256" key="1">
    <source>
        <dbReference type="SAM" id="MobiDB-lite"/>
    </source>
</evidence>
<proteinExistence type="predicted"/>
<keyword evidence="2" id="KW-0812">Transmembrane</keyword>
<feature type="transmembrane region" description="Helical" evidence="2">
    <location>
        <begin position="473"/>
        <end position="496"/>
    </location>
</feature>
<keyword evidence="3" id="KW-0732">Signal</keyword>
<keyword evidence="2" id="KW-1133">Transmembrane helix</keyword>
<dbReference type="EMBL" id="KV407455">
    <property type="protein sequence ID" value="KZF25569.1"/>
    <property type="molecule type" value="Genomic_DNA"/>
</dbReference>
<feature type="compositionally biased region" description="Polar residues" evidence="1">
    <location>
        <begin position="1039"/>
        <end position="1048"/>
    </location>
</feature>
<feature type="signal peptide" evidence="3">
    <location>
        <begin position="1"/>
        <end position="19"/>
    </location>
</feature>
<name>A0A165IZ08_XYLHT</name>
<keyword evidence="6" id="KW-1185">Reference proteome</keyword>
<dbReference type="OMA" id="VHSRAKH"/>
<dbReference type="Gene3D" id="2.60.40.10">
    <property type="entry name" value="Immunoglobulins"/>
    <property type="match status" value="3"/>
</dbReference>
<dbReference type="Pfam" id="PF05345">
    <property type="entry name" value="He_PIG"/>
    <property type="match status" value="3"/>
</dbReference>
<feature type="compositionally biased region" description="Basic residues" evidence="1">
    <location>
        <begin position="651"/>
        <end position="664"/>
    </location>
</feature>
<feature type="domain" description="Dystroglycan-type cadherin-like" evidence="4">
    <location>
        <begin position="125"/>
        <end position="235"/>
    </location>
</feature>
<feature type="compositionally biased region" description="Polar residues" evidence="1">
    <location>
        <begin position="711"/>
        <end position="721"/>
    </location>
</feature>
<reference evidence="5 6" key="1">
    <citation type="journal article" date="2016" name="Fungal Biol.">
        <title>The genome of Xylona heveae provides a window into fungal endophytism.</title>
        <authorList>
            <person name="Gazis R."/>
            <person name="Kuo A."/>
            <person name="Riley R."/>
            <person name="LaButti K."/>
            <person name="Lipzen A."/>
            <person name="Lin J."/>
            <person name="Amirebrahimi M."/>
            <person name="Hesse C.N."/>
            <person name="Spatafora J.W."/>
            <person name="Henrissat B."/>
            <person name="Hainaut M."/>
            <person name="Grigoriev I.V."/>
            <person name="Hibbett D.S."/>
        </authorList>
    </citation>
    <scope>NUCLEOTIDE SEQUENCE [LARGE SCALE GENOMIC DNA]</scope>
    <source>
        <strain evidence="5 6">TC161</strain>
    </source>
</reference>
<dbReference type="OrthoDB" id="41532at2759"/>
<dbReference type="STRING" id="1328760.A0A165IZ08"/>
<dbReference type="InParanoid" id="A0A165IZ08"/>
<feature type="region of interest" description="Disordered" evidence="1">
    <location>
        <begin position="506"/>
        <end position="544"/>
    </location>
</feature>
<evidence type="ECO:0000313" key="6">
    <source>
        <dbReference type="Proteomes" id="UP000076632"/>
    </source>
</evidence>
<dbReference type="SUPFAM" id="SSF49313">
    <property type="entry name" value="Cadherin-like"/>
    <property type="match status" value="4"/>
</dbReference>
<evidence type="ECO:0000256" key="2">
    <source>
        <dbReference type="SAM" id="Phobius"/>
    </source>
</evidence>
<sequence>MALKTCLALAIVFLTAVQALPQLALPINAQLPPLAYVGKPYNFTFSSSTFLSDGTDQLSYTLANAPLWLQLDSETRTFSGTPSAADAGSTLFQVWAADSTGSAESDTTFIVSNETPPVVAIPLAEQLPSLGNTSDPTSLLIYPSDGFDFSFSNETFLDAGRPLSYYSICMNNTPLPSWISFDGGNLRYSGTTPPLTSLETPPQHLDIQLIASDIPGFAGAVAYFTIVMGAHELIFSKSSWDISISANDPIDFQGLENQLLLDGKPIPAQDLEQVTVDGPTWLKVDTQTFHITGTPPSNVQSQNVTIAALDSYNDYTTTTVNLVLMEPLINGTIPTLNLTLGKNFSYPLNRYLVSTSNVAVNIDFGSAGSWLKLDESTLTIEGQVPDNLQPGVIPANMTVSSDTTHQTSSQTLQLAIHKAVVAISSTPVVSTSTTYTPTPSSNGSSQAFSGHDSTTSPAAGPLTESSDDHKKGIIAVAIAVPLLALIGALAICLGCLRSRRKKKAKAKAKAAPVEKGPRPSSPPTAIVDSSHPRVPDDDPWDEEDDLNFEKSLHRTTSRPPRLSLSAIFESSISLSQRARGIKTISVDKDIVPVDTASRPDFSIAANRSATPFVVPNTVDTTPATSAPPDSALHSPTVVVFDPSSTMVKPSRSQKRLSKASRKSNRQSGGPGLPVNRPMSGMGHGSSVYSPPSRSIVDRLWHKPASSSLWETLSDVSGQTEGTDMLDDFPLPPKDKSGSNNNKTQPKWQRKSIRAINSPPPESRLSLNALRQEYIKKRSTASPWFGGVSSRTSMYSRSSSIAAQRRRQSSLPPFSLVALTQASKGNSADLNLNRRDTVRSESIYSQPEDLVEVPARIMTRPNPLRTSRRSASQRYADHMARLRRMPTSSSMQSSRKFESAAESSASSDASHVEDGSTYVDILGEDGRAQWYHVDRDHQGLDRLNQEFGRLTRLDPPPRVHYDHVGRDSDGNIIEYGENERPRIEVPSVVVPVQRLSGYRADVGPLSTLANGANGERFRLVDHKGKRPVSVEQPEKDGAFGSQSGSVRFI</sequence>
<dbReference type="RefSeq" id="XP_018191124.1">
    <property type="nucleotide sequence ID" value="XM_018330851.1"/>
</dbReference>
<gene>
    <name evidence="5" type="ORF">L228DRAFT_236649</name>
</gene>
<feature type="region of interest" description="Disordered" evidence="1">
    <location>
        <begin position="711"/>
        <end position="763"/>
    </location>
</feature>
<dbReference type="SMART" id="SM00736">
    <property type="entry name" value="CADG"/>
    <property type="match status" value="2"/>
</dbReference>
<evidence type="ECO:0000313" key="5">
    <source>
        <dbReference type="EMBL" id="KZF25569.1"/>
    </source>
</evidence>
<feature type="chain" id="PRO_5007859667" description="Dystroglycan-type cadherin-like domain-containing protein" evidence="3">
    <location>
        <begin position="20"/>
        <end position="1048"/>
    </location>
</feature>
<accession>A0A165IZ08</accession>
<dbReference type="GeneID" id="28895988"/>
<feature type="region of interest" description="Disordered" evidence="1">
    <location>
        <begin position="642"/>
        <end position="692"/>
    </location>
</feature>
<dbReference type="Proteomes" id="UP000076632">
    <property type="component" value="Unassembled WGS sequence"/>
</dbReference>
<dbReference type="InterPro" id="IPR015919">
    <property type="entry name" value="Cadherin-like_sf"/>
</dbReference>
<feature type="region of interest" description="Disordered" evidence="1">
    <location>
        <begin position="1022"/>
        <end position="1048"/>
    </location>
</feature>
<feature type="compositionally biased region" description="Low complexity" evidence="1">
    <location>
        <begin position="430"/>
        <end position="441"/>
    </location>
</feature>
<feature type="compositionally biased region" description="Polar residues" evidence="1">
    <location>
        <begin position="737"/>
        <end position="746"/>
    </location>
</feature>
<evidence type="ECO:0000259" key="4">
    <source>
        <dbReference type="SMART" id="SM00736"/>
    </source>
</evidence>
<feature type="region of interest" description="Disordered" evidence="1">
    <location>
        <begin position="430"/>
        <end position="467"/>
    </location>
</feature>
<dbReference type="AlphaFoldDB" id="A0A165IZ08"/>
<dbReference type="InterPro" id="IPR006644">
    <property type="entry name" value="Cadg"/>
</dbReference>
<feature type="region of interest" description="Disordered" evidence="1">
    <location>
        <begin position="882"/>
        <end position="912"/>
    </location>
</feature>
<organism evidence="5 6">
    <name type="scientific">Xylona heveae (strain CBS 132557 / TC161)</name>
    <dbReference type="NCBI Taxonomy" id="1328760"/>
    <lineage>
        <taxon>Eukaryota</taxon>
        <taxon>Fungi</taxon>
        <taxon>Dikarya</taxon>
        <taxon>Ascomycota</taxon>
        <taxon>Pezizomycotina</taxon>
        <taxon>Xylonomycetes</taxon>
        <taxon>Xylonales</taxon>
        <taxon>Xylonaceae</taxon>
        <taxon>Xylona</taxon>
    </lineage>
</organism>
<keyword evidence="2" id="KW-0472">Membrane</keyword>
<feature type="compositionally biased region" description="Polar residues" evidence="1">
    <location>
        <begin position="442"/>
        <end position="457"/>
    </location>
</feature>
<evidence type="ECO:0000256" key="3">
    <source>
        <dbReference type="SAM" id="SignalP"/>
    </source>
</evidence>
<feature type="compositionally biased region" description="Low complexity" evidence="1">
    <location>
        <begin position="899"/>
        <end position="908"/>
    </location>
</feature>
<dbReference type="InterPro" id="IPR013783">
    <property type="entry name" value="Ig-like_fold"/>
</dbReference>
<protein>
    <recommendedName>
        <fullName evidence="4">Dystroglycan-type cadherin-like domain-containing protein</fullName>
    </recommendedName>
</protein>
<dbReference type="GO" id="GO:0005509">
    <property type="term" value="F:calcium ion binding"/>
    <property type="evidence" value="ECO:0007669"/>
    <property type="project" value="InterPro"/>
</dbReference>
<dbReference type="FunCoup" id="A0A165IZ08">
    <property type="interactions" value="24"/>
</dbReference>
<feature type="domain" description="Dystroglycan-type cadherin-like" evidence="4">
    <location>
        <begin position="22"/>
        <end position="119"/>
    </location>
</feature>
<dbReference type="GO" id="GO:0016020">
    <property type="term" value="C:membrane"/>
    <property type="evidence" value="ECO:0007669"/>
    <property type="project" value="InterPro"/>
</dbReference>